<feature type="domain" description="DUF3786" evidence="1">
    <location>
        <begin position="24"/>
        <end position="201"/>
    </location>
</feature>
<comment type="caution">
    <text evidence="2">The sequence shown here is derived from an EMBL/GenBank/DDBJ whole genome shotgun (WGS) entry which is preliminary data.</text>
</comment>
<dbReference type="RefSeq" id="WP_106010226.1">
    <property type="nucleotide sequence ID" value="NZ_JALCPJ010000038.1"/>
</dbReference>
<keyword evidence="3" id="KW-1185">Reference proteome</keyword>
<dbReference type="Proteomes" id="UP000237798">
    <property type="component" value="Unassembled WGS sequence"/>
</dbReference>
<accession>A0A2T0BHX4</accession>
<dbReference type="EMBL" id="PVXP01000045">
    <property type="protein sequence ID" value="PRR83500.1"/>
    <property type="molecule type" value="Genomic_DNA"/>
</dbReference>
<protein>
    <recommendedName>
        <fullName evidence="1">DUF3786 domain-containing protein</fullName>
    </recommendedName>
</protein>
<evidence type="ECO:0000259" key="1">
    <source>
        <dbReference type="Pfam" id="PF12654"/>
    </source>
</evidence>
<reference evidence="2 3" key="1">
    <citation type="submission" date="2018-03" db="EMBL/GenBank/DDBJ databases">
        <title>Genome sequence of Clostridium luticellarii DSM 29923.</title>
        <authorList>
            <person name="Poehlein A."/>
            <person name="Daniel R."/>
        </authorList>
    </citation>
    <scope>NUCLEOTIDE SEQUENCE [LARGE SCALE GENOMIC DNA]</scope>
    <source>
        <strain evidence="2 3">DSM 29923</strain>
    </source>
</reference>
<organism evidence="2 3">
    <name type="scientific">Clostridium luticellarii</name>
    <dbReference type="NCBI Taxonomy" id="1691940"/>
    <lineage>
        <taxon>Bacteria</taxon>
        <taxon>Bacillati</taxon>
        <taxon>Bacillota</taxon>
        <taxon>Clostridia</taxon>
        <taxon>Eubacteriales</taxon>
        <taxon>Clostridiaceae</taxon>
        <taxon>Clostridium</taxon>
    </lineage>
</organism>
<sequence length="216" mass="24668">MENEKSNYVLCYKDLCEKFSQRSPKEIACKSGAQYDAEKNLFTLKYFNREYLISYPEGSITLKNCNDIDLSHKYNSISDKILIMSYLYRCSKSGLTGKWVPYREIKGVGYAYDFFAGYGIDKLTKFFGHNGELFLKAGEKLNAEKLSLGDMALQFNIFPNVPVAMVLWLADEEFEAQANIFFDSSASKEVHIEDLASLCSKAADELIRSAKQVKYF</sequence>
<gene>
    <name evidence="2" type="ORF">CLLU_26310</name>
</gene>
<dbReference type="Pfam" id="PF12654">
    <property type="entry name" value="DUF3786"/>
    <property type="match status" value="1"/>
</dbReference>
<dbReference type="InterPro" id="IPR024264">
    <property type="entry name" value="DUF3786"/>
</dbReference>
<dbReference type="OrthoDB" id="159408at2"/>
<dbReference type="AlphaFoldDB" id="A0A2T0BHX4"/>
<evidence type="ECO:0000313" key="3">
    <source>
        <dbReference type="Proteomes" id="UP000237798"/>
    </source>
</evidence>
<name>A0A2T0BHX4_9CLOT</name>
<evidence type="ECO:0000313" key="2">
    <source>
        <dbReference type="EMBL" id="PRR83500.1"/>
    </source>
</evidence>
<proteinExistence type="predicted"/>